<organism evidence="1 2">
    <name type="scientific">Papilio machaon</name>
    <name type="common">Old World swallowtail butterfly</name>
    <dbReference type="NCBI Taxonomy" id="76193"/>
    <lineage>
        <taxon>Eukaryota</taxon>
        <taxon>Metazoa</taxon>
        <taxon>Ecdysozoa</taxon>
        <taxon>Arthropoda</taxon>
        <taxon>Hexapoda</taxon>
        <taxon>Insecta</taxon>
        <taxon>Pterygota</taxon>
        <taxon>Neoptera</taxon>
        <taxon>Endopterygota</taxon>
        <taxon>Lepidoptera</taxon>
        <taxon>Glossata</taxon>
        <taxon>Ditrysia</taxon>
        <taxon>Papilionoidea</taxon>
        <taxon>Papilionidae</taxon>
        <taxon>Papilioninae</taxon>
        <taxon>Papilio</taxon>
    </lineage>
</organism>
<keyword evidence="2" id="KW-1185">Reference proteome</keyword>
<accession>A0A194QUR4</accession>
<sequence>MDPATCLNTNDASVEFGDFNFSVYDGNTGNKEGIYGPPDTSFVDEVAMRYNIIIYTFSMYQEHRRRNLKAGGWRTKNFPT</sequence>
<dbReference type="AlphaFoldDB" id="A0A194QUR4"/>
<protein>
    <submittedName>
        <fullName evidence="1">Uncharacterized protein</fullName>
    </submittedName>
</protein>
<dbReference type="InParanoid" id="A0A194QUR4"/>
<name>A0A194QUR4_PAPMA</name>
<gene>
    <name evidence="1" type="ORF">RR48_06208</name>
</gene>
<dbReference type="Proteomes" id="UP000053240">
    <property type="component" value="Unassembled WGS sequence"/>
</dbReference>
<evidence type="ECO:0000313" key="2">
    <source>
        <dbReference type="Proteomes" id="UP000053240"/>
    </source>
</evidence>
<evidence type="ECO:0000313" key="1">
    <source>
        <dbReference type="EMBL" id="KPJ08720.1"/>
    </source>
</evidence>
<proteinExistence type="predicted"/>
<dbReference type="EMBL" id="KQ461150">
    <property type="protein sequence ID" value="KPJ08720.1"/>
    <property type="molecule type" value="Genomic_DNA"/>
</dbReference>
<reference evidence="1 2" key="1">
    <citation type="journal article" date="2015" name="Nat. Commun.">
        <title>Outbred genome sequencing and CRISPR/Cas9 gene editing in butterflies.</title>
        <authorList>
            <person name="Li X."/>
            <person name="Fan D."/>
            <person name="Zhang W."/>
            <person name="Liu G."/>
            <person name="Zhang L."/>
            <person name="Zhao L."/>
            <person name="Fang X."/>
            <person name="Chen L."/>
            <person name="Dong Y."/>
            <person name="Chen Y."/>
            <person name="Ding Y."/>
            <person name="Zhao R."/>
            <person name="Feng M."/>
            <person name="Zhu Y."/>
            <person name="Feng Y."/>
            <person name="Jiang X."/>
            <person name="Zhu D."/>
            <person name="Xiang H."/>
            <person name="Feng X."/>
            <person name="Li S."/>
            <person name="Wang J."/>
            <person name="Zhang G."/>
            <person name="Kronforst M.R."/>
            <person name="Wang W."/>
        </authorList>
    </citation>
    <scope>NUCLEOTIDE SEQUENCE [LARGE SCALE GENOMIC DNA]</scope>
    <source>
        <strain evidence="1">Ya'a_city_454_Pm</strain>
        <tissue evidence="1">Whole body</tissue>
    </source>
</reference>